<feature type="compositionally biased region" description="Polar residues" evidence="3">
    <location>
        <begin position="34"/>
        <end position="43"/>
    </location>
</feature>
<dbReference type="STRING" id="984485.A0A1E4RH67"/>
<evidence type="ECO:0000256" key="1">
    <source>
        <dbReference type="ARBA" id="ARBA00022574"/>
    </source>
</evidence>
<feature type="compositionally biased region" description="Polar residues" evidence="3">
    <location>
        <begin position="1"/>
        <end position="11"/>
    </location>
</feature>
<reference evidence="5" key="1">
    <citation type="submission" date="2016-05" db="EMBL/GenBank/DDBJ databases">
        <title>Comparative genomics of biotechnologically important yeasts.</title>
        <authorList>
            <consortium name="DOE Joint Genome Institute"/>
            <person name="Riley R."/>
            <person name="Haridas S."/>
            <person name="Wolfe K.H."/>
            <person name="Lopes M.R."/>
            <person name="Hittinger C.T."/>
            <person name="Goker M."/>
            <person name="Salamov A."/>
            <person name="Wisecaver J."/>
            <person name="Long T.M."/>
            <person name="Aerts A.L."/>
            <person name="Barry K."/>
            <person name="Choi C."/>
            <person name="Clum A."/>
            <person name="Coughlan A.Y."/>
            <person name="Deshpande S."/>
            <person name="Douglass A.P."/>
            <person name="Hanson S.J."/>
            <person name="Klenk H.-P."/>
            <person name="Labutti K."/>
            <person name="Lapidus A."/>
            <person name="Lindquist E."/>
            <person name="Lipzen A."/>
            <person name="Meier-Kolthoff J.P."/>
            <person name="Ohm R.A."/>
            <person name="Otillar R.P."/>
            <person name="Pangilinan J."/>
            <person name="Peng Y."/>
            <person name="Rokas A."/>
            <person name="Rosa C.A."/>
            <person name="Scheuner C."/>
            <person name="Sibirny A.A."/>
            <person name="Slot J.C."/>
            <person name="Stielow J.B."/>
            <person name="Sun H."/>
            <person name="Kurtzman C.P."/>
            <person name="Blackwell M."/>
            <person name="Grigoriev I.V."/>
            <person name="Jeffries T.W."/>
        </authorList>
    </citation>
    <scope>NUCLEOTIDE SEQUENCE [LARGE SCALE GENOMIC DNA]</scope>
    <source>
        <strain evidence="5">NRRL Y-1933</strain>
    </source>
</reference>
<feature type="compositionally biased region" description="Low complexity" evidence="3">
    <location>
        <begin position="89"/>
        <end position="102"/>
    </location>
</feature>
<dbReference type="GO" id="GO:0010997">
    <property type="term" value="F:anaphase-promoting complex binding"/>
    <property type="evidence" value="ECO:0007669"/>
    <property type="project" value="InterPro"/>
</dbReference>
<dbReference type="SUPFAM" id="SSF50978">
    <property type="entry name" value="WD40 repeat-like"/>
    <property type="match status" value="1"/>
</dbReference>
<feature type="compositionally biased region" description="Polar residues" evidence="3">
    <location>
        <begin position="61"/>
        <end position="81"/>
    </location>
</feature>
<feature type="region of interest" description="Disordered" evidence="3">
    <location>
        <begin position="1"/>
        <end position="43"/>
    </location>
</feature>
<name>A0A1E4RH67_9ASCO</name>
<dbReference type="GO" id="GO:0005680">
    <property type="term" value="C:anaphase-promoting complex"/>
    <property type="evidence" value="ECO:0007669"/>
    <property type="project" value="TreeGrafter"/>
</dbReference>
<dbReference type="InterPro" id="IPR036322">
    <property type="entry name" value="WD40_repeat_dom_sf"/>
</dbReference>
<dbReference type="Proteomes" id="UP000095085">
    <property type="component" value="Unassembled WGS sequence"/>
</dbReference>
<dbReference type="PANTHER" id="PTHR19918:SF5">
    <property type="entry name" value="MEIOSIS-SPECIFIC APC_C ACTIVATOR PROTEIN AMA1"/>
    <property type="match status" value="1"/>
</dbReference>
<organism evidence="4 5">
    <name type="scientific">Hyphopichia burtonii NRRL Y-1933</name>
    <dbReference type="NCBI Taxonomy" id="984485"/>
    <lineage>
        <taxon>Eukaryota</taxon>
        <taxon>Fungi</taxon>
        <taxon>Dikarya</taxon>
        <taxon>Ascomycota</taxon>
        <taxon>Saccharomycotina</taxon>
        <taxon>Pichiomycetes</taxon>
        <taxon>Debaryomycetaceae</taxon>
        <taxon>Hyphopichia</taxon>
    </lineage>
</organism>
<dbReference type="GO" id="GO:1905786">
    <property type="term" value="P:positive regulation of anaphase-promoting complex-dependent catabolic process"/>
    <property type="evidence" value="ECO:0007669"/>
    <property type="project" value="TreeGrafter"/>
</dbReference>
<dbReference type="GO" id="GO:1990757">
    <property type="term" value="F:ubiquitin ligase activator activity"/>
    <property type="evidence" value="ECO:0007669"/>
    <property type="project" value="TreeGrafter"/>
</dbReference>
<dbReference type="InterPro" id="IPR033010">
    <property type="entry name" value="Cdc20/Fizzy"/>
</dbReference>
<feature type="region of interest" description="Disordered" evidence="3">
    <location>
        <begin position="61"/>
        <end position="102"/>
    </location>
</feature>
<dbReference type="GO" id="GO:0031145">
    <property type="term" value="P:anaphase-promoting complex-dependent catabolic process"/>
    <property type="evidence" value="ECO:0007669"/>
    <property type="project" value="TreeGrafter"/>
</dbReference>
<dbReference type="Gene3D" id="2.130.10.10">
    <property type="entry name" value="YVTN repeat-like/Quinoprotein amine dehydrogenase"/>
    <property type="match status" value="1"/>
</dbReference>
<protein>
    <recommendedName>
        <fullName evidence="6">WD40 repeat-like protein</fullName>
    </recommendedName>
</protein>
<gene>
    <name evidence="4" type="ORF">HYPBUDRAFT_214490</name>
</gene>
<evidence type="ECO:0008006" key="6">
    <source>
        <dbReference type="Google" id="ProtNLM"/>
    </source>
</evidence>
<dbReference type="PANTHER" id="PTHR19918">
    <property type="entry name" value="CELL DIVISION CYCLE 20 CDC20 FIZZY -RELATED"/>
    <property type="match status" value="1"/>
</dbReference>
<dbReference type="GeneID" id="30997625"/>
<accession>A0A1E4RH67</accession>
<dbReference type="EMBL" id="KV454542">
    <property type="protein sequence ID" value="ODV66455.1"/>
    <property type="molecule type" value="Genomic_DNA"/>
</dbReference>
<sequence>MKKSFQTQLTGSPVSSSRFIPFSSSPLTYKHSTDSVGTSGSPISDSVVDLSLREDMMFVQSDSPSSTLNDGTSDSLLSISSGGREGSVSKKSSGTSPTSPHHQAIAQALGYEQMGRVLKFTSHKRAKNGSSSSISSGCLEGSNIVNILNQHSLTPLVSSKAMKNGEKSSVNSSEQLKDVEVLMASNILQAPGLRNDFYSNLVSWSPRTNKVLVGLGSSAYVWSTDNSVAKIEYSPHCVTVCVSSSQGIYSIVTTANGNIFIISQVTNKVLKVFSHNSCVYVVQWVPGANLFLLGDELGVVTYFDINESKPGIISSLSKISKLECHRQQICGI</sequence>
<keyword evidence="5" id="KW-1185">Reference proteome</keyword>
<evidence type="ECO:0000256" key="3">
    <source>
        <dbReference type="SAM" id="MobiDB-lite"/>
    </source>
</evidence>
<dbReference type="RefSeq" id="XP_020075522.1">
    <property type="nucleotide sequence ID" value="XM_020223076.1"/>
</dbReference>
<proteinExistence type="predicted"/>
<evidence type="ECO:0000256" key="2">
    <source>
        <dbReference type="ARBA" id="ARBA00022737"/>
    </source>
</evidence>
<dbReference type="AlphaFoldDB" id="A0A1E4RH67"/>
<dbReference type="InterPro" id="IPR015943">
    <property type="entry name" value="WD40/YVTN_repeat-like_dom_sf"/>
</dbReference>
<feature type="compositionally biased region" description="Low complexity" evidence="3">
    <location>
        <begin position="12"/>
        <end position="26"/>
    </location>
</feature>
<evidence type="ECO:0000313" key="5">
    <source>
        <dbReference type="Proteomes" id="UP000095085"/>
    </source>
</evidence>
<evidence type="ECO:0000313" key="4">
    <source>
        <dbReference type="EMBL" id="ODV66455.1"/>
    </source>
</evidence>
<keyword evidence="1" id="KW-0853">WD repeat</keyword>
<dbReference type="OrthoDB" id="10263272at2759"/>
<keyword evidence="2" id="KW-0677">Repeat</keyword>